<name>A0ABV7KQS4_PLAOK</name>
<dbReference type="CDD" id="cd07812">
    <property type="entry name" value="SRPBCC"/>
    <property type="match status" value="1"/>
</dbReference>
<dbReference type="RefSeq" id="WP_117312257.1">
    <property type="nucleotide sequence ID" value="NZ_CANNGD010000013.1"/>
</dbReference>
<keyword evidence="2" id="KW-1185">Reference proteome</keyword>
<proteinExistence type="predicted"/>
<comment type="caution">
    <text evidence="1">The sequence shown here is derived from an EMBL/GenBank/DDBJ whole genome shotgun (WGS) entry which is preliminary data.</text>
</comment>
<dbReference type="InterPro" id="IPR023393">
    <property type="entry name" value="START-like_dom_sf"/>
</dbReference>
<evidence type="ECO:0000313" key="2">
    <source>
        <dbReference type="Proteomes" id="UP001595625"/>
    </source>
</evidence>
<sequence>MIEWEVERVIDQNIDKVWTLFADANIKKIMPQVEKHELIEKTEKEIGAKHMQSYKEGKRTETYIVETLAYEDKPDKKHKQIFFVIGKAFEIDLCFSLITLGENKTKLIYSGCNQGRNFIGRAMMKMASNKSNSKTVEAFLDRVEQEAMNL</sequence>
<reference evidence="2" key="1">
    <citation type="journal article" date="2019" name="Int. J. Syst. Evol. Microbiol.">
        <title>The Global Catalogue of Microorganisms (GCM) 10K type strain sequencing project: providing services to taxonomists for standard genome sequencing and annotation.</title>
        <authorList>
            <consortium name="The Broad Institute Genomics Platform"/>
            <consortium name="The Broad Institute Genome Sequencing Center for Infectious Disease"/>
            <person name="Wu L."/>
            <person name="Ma J."/>
        </authorList>
    </citation>
    <scope>NUCLEOTIDE SEQUENCE [LARGE SCALE GENOMIC DNA]</scope>
    <source>
        <strain evidence="2">CCM 320</strain>
    </source>
</reference>
<dbReference type="Proteomes" id="UP001595625">
    <property type="component" value="Unassembled WGS sequence"/>
</dbReference>
<evidence type="ECO:0000313" key="1">
    <source>
        <dbReference type="EMBL" id="MFC3211596.1"/>
    </source>
</evidence>
<accession>A0ABV7KQS4</accession>
<dbReference type="EMBL" id="JBHRUJ010000016">
    <property type="protein sequence ID" value="MFC3211596.1"/>
    <property type="molecule type" value="Genomic_DNA"/>
</dbReference>
<protein>
    <submittedName>
        <fullName evidence="1">SRPBCC family protein</fullName>
    </submittedName>
</protein>
<organism evidence="1 2">
    <name type="scientific">Planomicrobium okeanokoites</name>
    <name type="common">Planococcus okeanokoites</name>
    <name type="synonym">Flavobacterium okeanokoites</name>
    <dbReference type="NCBI Taxonomy" id="244"/>
    <lineage>
        <taxon>Bacteria</taxon>
        <taxon>Bacillati</taxon>
        <taxon>Bacillota</taxon>
        <taxon>Bacilli</taxon>
        <taxon>Bacillales</taxon>
        <taxon>Caryophanaceae</taxon>
        <taxon>Planomicrobium</taxon>
    </lineage>
</organism>
<dbReference type="Gene3D" id="3.30.530.20">
    <property type="match status" value="1"/>
</dbReference>
<gene>
    <name evidence="1" type="ORF">ACFOEJ_10965</name>
</gene>
<dbReference type="SUPFAM" id="SSF55961">
    <property type="entry name" value="Bet v1-like"/>
    <property type="match status" value="1"/>
</dbReference>